<reference evidence="2 3" key="2">
    <citation type="submission" date="2024-07" db="EMBL/GenBank/DDBJ databases">
        <authorList>
            <person name="Akdeniz Z."/>
        </authorList>
    </citation>
    <scope>NUCLEOTIDE SEQUENCE [LARGE SCALE GENOMIC DNA]</scope>
</reference>
<proteinExistence type="predicted"/>
<evidence type="ECO:0000313" key="2">
    <source>
        <dbReference type="EMBL" id="CAL6015799.1"/>
    </source>
</evidence>
<dbReference type="InterPro" id="IPR036770">
    <property type="entry name" value="Ankyrin_rpt-contain_sf"/>
</dbReference>
<comment type="caution">
    <text evidence="1">The sequence shown here is derived from an EMBL/GenBank/DDBJ whole genome shotgun (WGS) entry which is preliminary data.</text>
</comment>
<dbReference type="Pfam" id="PF12796">
    <property type="entry name" value="Ank_2"/>
    <property type="match status" value="1"/>
</dbReference>
<dbReference type="SUPFAM" id="SSF48403">
    <property type="entry name" value="Ankyrin repeat"/>
    <property type="match status" value="1"/>
</dbReference>
<gene>
    <name evidence="1" type="ORF">HINF_LOCUS17743</name>
    <name evidence="2" type="ORF">HINF_LOCUS25187</name>
</gene>
<reference evidence="1" key="1">
    <citation type="submission" date="2023-06" db="EMBL/GenBank/DDBJ databases">
        <authorList>
            <person name="Kurt Z."/>
        </authorList>
    </citation>
    <scope>NUCLEOTIDE SEQUENCE</scope>
</reference>
<dbReference type="EMBL" id="CAXDID020000074">
    <property type="protein sequence ID" value="CAL6015799.1"/>
    <property type="molecule type" value="Genomic_DNA"/>
</dbReference>
<accession>A0AA86P1X2</accession>
<dbReference type="EMBL" id="CATOUU010000444">
    <property type="protein sequence ID" value="CAI9930098.1"/>
    <property type="molecule type" value="Genomic_DNA"/>
</dbReference>
<keyword evidence="3" id="KW-1185">Reference proteome</keyword>
<evidence type="ECO:0000313" key="3">
    <source>
        <dbReference type="Proteomes" id="UP001642409"/>
    </source>
</evidence>
<evidence type="ECO:0000313" key="1">
    <source>
        <dbReference type="EMBL" id="CAI9930098.1"/>
    </source>
</evidence>
<name>A0AA86P1X2_9EUKA</name>
<organism evidence="1">
    <name type="scientific">Hexamita inflata</name>
    <dbReference type="NCBI Taxonomy" id="28002"/>
    <lineage>
        <taxon>Eukaryota</taxon>
        <taxon>Metamonada</taxon>
        <taxon>Diplomonadida</taxon>
        <taxon>Hexamitidae</taxon>
        <taxon>Hexamitinae</taxon>
        <taxon>Hexamita</taxon>
    </lineage>
</organism>
<dbReference type="Proteomes" id="UP001642409">
    <property type="component" value="Unassembled WGS sequence"/>
</dbReference>
<dbReference type="Gene3D" id="1.25.40.20">
    <property type="entry name" value="Ankyrin repeat-containing domain"/>
    <property type="match status" value="1"/>
</dbReference>
<protein>
    <submittedName>
        <fullName evidence="1">Ankyrin repeat-containing protein</fullName>
    </submittedName>
    <submittedName>
        <fullName evidence="2">Ankyrin_repeat-containing protein</fullName>
    </submittedName>
</protein>
<dbReference type="AlphaFoldDB" id="A0AA86P1X2"/>
<sequence>MRNQKPLPEFWVPTSKPTPDIEPMLKAAVQAEFPPQTTELMMAAAYGDIFTCKKIFRDLLNMENAHGMTALMYACQGGRMEVTQMLIKYEDLRHKNKQGLTAVDLAFRARQAEMCLFLEDYCIKKGYDLRPQVRSDVKQQAAAVQKFKRDYDLDANRMFDYVEESRVKK</sequence>
<dbReference type="InterPro" id="IPR002110">
    <property type="entry name" value="Ankyrin_rpt"/>
</dbReference>